<dbReference type="InterPro" id="IPR007590">
    <property type="entry name" value="Saf4/Yju2"/>
</dbReference>
<dbReference type="EMBL" id="OIVN01000435">
    <property type="protein sequence ID" value="SPC80167.1"/>
    <property type="molecule type" value="Genomic_DNA"/>
</dbReference>
<dbReference type="PANTHER" id="PTHR32487">
    <property type="entry name" value="3-OXO-DELTA(4,5)-STEROID 5-BETA-REDUCTASE"/>
    <property type="match status" value="1"/>
</dbReference>
<gene>
    <name evidence="2" type="ORF">FSB_LOCUS8049</name>
</gene>
<reference evidence="2" key="1">
    <citation type="submission" date="2018-02" db="EMBL/GenBank/DDBJ databases">
        <authorList>
            <person name="Cohen D.B."/>
            <person name="Kent A.D."/>
        </authorList>
    </citation>
    <scope>NUCLEOTIDE SEQUENCE</scope>
</reference>
<dbReference type="InterPro" id="IPR036291">
    <property type="entry name" value="NAD(P)-bd_dom_sf"/>
</dbReference>
<dbReference type="AlphaFoldDB" id="A0A2N9EMU7"/>
<name>A0A2N9EMU7_FAGSY</name>
<evidence type="ECO:0000256" key="1">
    <source>
        <dbReference type="SAM" id="Coils"/>
    </source>
</evidence>
<dbReference type="GO" id="GO:0000398">
    <property type="term" value="P:mRNA splicing, via spliceosome"/>
    <property type="evidence" value="ECO:0007669"/>
    <property type="project" value="InterPro"/>
</dbReference>
<proteinExistence type="predicted"/>
<organism evidence="2">
    <name type="scientific">Fagus sylvatica</name>
    <name type="common">Beechnut</name>
    <dbReference type="NCBI Taxonomy" id="28930"/>
    <lineage>
        <taxon>Eukaryota</taxon>
        <taxon>Viridiplantae</taxon>
        <taxon>Streptophyta</taxon>
        <taxon>Embryophyta</taxon>
        <taxon>Tracheophyta</taxon>
        <taxon>Spermatophyta</taxon>
        <taxon>Magnoliopsida</taxon>
        <taxon>eudicotyledons</taxon>
        <taxon>Gunneridae</taxon>
        <taxon>Pentapetalae</taxon>
        <taxon>rosids</taxon>
        <taxon>fabids</taxon>
        <taxon>Fagales</taxon>
        <taxon>Fagaceae</taxon>
        <taxon>Fagus</taxon>
    </lineage>
</organism>
<dbReference type="Pfam" id="PF04502">
    <property type="entry name" value="Saf4_Yju2"/>
    <property type="match status" value="1"/>
</dbReference>
<evidence type="ECO:0008006" key="3">
    <source>
        <dbReference type="Google" id="ProtNLM"/>
    </source>
</evidence>
<dbReference type="Gene3D" id="3.40.50.720">
    <property type="entry name" value="NAD(P)-binding Rossmann-like Domain"/>
    <property type="match status" value="2"/>
</dbReference>
<protein>
    <recommendedName>
        <fullName evidence="3">NAD-dependent epimerase/dehydratase domain-containing protein</fullName>
    </recommendedName>
</protein>
<accession>A0A2N9EMU7</accession>
<dbReference type="PANTHER" id="PTHR32487:SF13">
    <property type="entry name" value="LOW QUALITY PROTEIN: IRIDOID SYNTHASE-LIKE"/>
    <property type="match status" value="1"/>
</dbReference>
<feature type="coiled-coil region" evidence="1">
    <location>
        <begin position="194"/>
        <end position="273"/>
    </location>
</feature>
<sequence length="348" mass="39218">MEQEKEPNITNVALIVGVTGMAGLSLAEALKSPTALGSPWQVYGTARRPKPTWFPSSIVDEYITFDATNSHDTHDKLAHIANKVTHLSHITLQTGTQHYMGPIRDPTHLAQLIPHEPPFFEDSPRLPYPNFYYALEDLVASYPPSLTYSVHRACIIIGASSRNVYNSLLTLAVDYVVESSAMRNYETWREEDEVAETKKRKRETEEMADAMKALENKASDSKREMEINAVLSEMQSMKSRSACVSVDSMLEVLKRQEKEKKELEEEEDEALVKSIFHNSKQDCVVKRIHDDDLEWKKVSLMTSLNKKENPGGKLAHGEANRVVFKPSTSGYRISIVKKSSFVGSNSKK</sequence>
<evidence type="ECO:0000313" key="2">
    <source>
        <dbReference type="EMBL" id="SPC80167.1"/>
    </source>
</evidence>
<keyword evidence="1" id="KW-0175">Coiled coil</keyword>
<dbReference type="SUPFAM" id="SSF51735">
    <property type="entry name" value="NAD(P)-binding Rossmann-fold domains"/>
    <property type="match status" value="1"/>
</dbReference>